<dbReference type="OrthoDB" id="851867at2759"/>
<dbReference type="PANTHER" id="PTHR31286">
    <property type="entry name" value="GLYCINE-RICH CELL WALL STRUCTURAL PROTEIN 1.8-LIKE"/>
    <property type="match status" value="1"/>
</dbReference>
<evidence type="ECO:0000259" key="4">
    <source>
        <dbReference type="Pfam" id="PF14111"/>
    </source>
</evidence>
<dbReference type="Pfam" id="PF03372">
    <property type="entry name" value="Exo_endo_phos"/>
    <property type="match status" value="1"/>
</dbReference>
<organism evidence="5 6">
    <name type="scientific">Salix dunnii</name>
    <dbReference type="NCBI Taxonomy" id="1413687"/>
    <lineage>
        <taxon>Eukaryota</taxon>
        <taxon>Viridiplantae</taxon>
        <taxon>Streptophyta</taxon>
        <taxon>Embryophyta</taxon>
        <taxon>Tracheophyta</taxon>
        <taxon>Spermatophyta</taxon>
        <taxon>Magnoliopsida</taxon>
        <taxon>eudicotyledons</taxon>
        <taxon>Gunneridae</taxon>
        <taxon>Pentapetalae</taxon>
        <taxon>rosids</taxon>
        <taxon>fabids</taxon>
        <taxon>Malpighiales</taxon>
        <taxon>Salicaceae</taxon>
        <taxon>Saliceae</taxon>
        <taxon>Salix</taxon>
    </lineage>
</organism>
<feature type="domain" description="Endonuclease/exonuclease/phosphatase" evidence="1">
    <location>
        <begin position="982"/>
        <end position="1207"/>
    </location>
</feature>
<dbReference type="EMBL" id="JADGMS010000010">
    <property type="protein sequence ID" value="KAF9673207.1"/>
    <property type="molecule type" value="Genomic_DNA"/>
</dbReference>
<dbReference type="InterPro" id="IPR026960">
    <property type="entry name" value="RVT-Znf"/>
</dbReference>
<dbReference type="InterPro" id="IPR025558">
    <property type="entry name" value="DUF4283"/>
</dbReference>
<dbReference type="InterPro" id="IPR036397">
    <property type="entry name" value="RNaseH_sf"/>
</dbReference>
<feature type="domain" description="DUF4283" evidence="4">
    <location>
        <begin position="665"/>
        <end position="748"/>
    </location>
</feature>
<reference evidence="5 6" key="1">
    <citation type="submission" date="2020-10" db="EMBL/GenBank/DDBJ databases">
        <title>Plant Genome Project.</title>
        <authorList>
            <person name="Zhang R.-G."/>
        </authorList>
    </citation>
    <scope>NUCLEOTIDE SEQUENCE [LARGE SCALE GENOMIC DNA]</scope>
    <source>
        <strain evidence="5">FAFU-HL-1</strain>
        <tissue evidence="5">Leaf</tissue>
    </source>
</reference>
<name>A0A835MNL7_9ROSI</name>
<feature type="domain" description="RNase H type-1" evidence="2">
    <location>
        <begin position="512"/>
        <end position="588"/>
    </location>
</feature>
<proteinExistence type="predicted"/>
<feature type="domain" description="Reverse transcriptase zinc-binding" evidence="3">
    <location>
        <begin position="1724"/>
        <end position="1806"/>
    </location>
</feature>
<evidence type="ECO:0000259" key="3">
    <source>
        <dbReference type="Pfam" id="PF13966"/>
    </source>
</evidence>
<evidence type="ECO:0000259" key="1">
    <source>
        <dbReference type="Pfam" id="PF03372"/>
    </source>
</evidence>
<protein>
    <recommendedName>
        <fullName evidence="7">Reverse transcriptase zinc-binding domain-containing protein</fullName>
    </recommendedName>
</protein>
<dbReference type="InterPro" id="IPR005135">
    <property type="entry name" value="Endo/exonuclease/phosphatase"/>
</dbReference>
<evidence type="ECO:0008006" key="7">
    <source>
        <dbReference type="Google" id="ProtNLM"/>
    </source>
</evidence>
<dbReference type="GO" id="GO:0003676">
    <property type="term" value="F:nucleic acid binding"/>
    <property type="evidence" value="ECO:0007669"/>
    <property type="project" value="InterPro"/>
</dbReference>
<dbReference type="InterPro" id="IPR002156">
    <property type="entry name" value="RNaseH_domain"/>
</dbReference>
<dbReference type="InterPro" id="IPR044730">
    <property type="entry name" value="RNase_H-like_dom_plant"/>
</dbReference>
<dbReference type="Pfam" id="PF13456">
    <property type="entry name" value="RVT_3"/>
    <property type="match status" value="1"/>
</dbReference>
<accession>A0A835MNL7</accession>
<dbReference type="CDD" id="cd06222">
    <property type="entry name" value="RNase_H_like"/>
    <property type="match status" value="1"/>
</dbReference>
<evidence type="ECO:0000313" key="6">
    <source>
        <dbReference type="Proteomes" id="UP000657918"/>
    </source>
</evidence>
<dbReference type="Gene3D" id="3.60.10.10">
    <property type="entry name" value="Endonuclease/exonuclease/phosphatase"/>
    <property type="match status" value="1"/>
</dbReference>
<dbReference type="InterPro" id="IPR036691">
    <property type="entry name" value="Endo/exonu/phosph_ase_sf"/>
</dbReference>
<dbReference type="InterPro" id="IPR040256">
    <property type="entry name" value="At4g02000-like"/>
</dbReference>
<dbReference type="GO" id="GO:0004523">
    <property type="term" value="F:RNA-DNA hybrid ribonuclease activity"/>
    <property type="evidence" value="ECO:0007669"/>
    <property type="project" value="InterPro"/>
</dbReference>
<dbReference type="Pfam" id="PF14111">
    <property type="entry name" value="DUF4283"/>
    <property type="match status" value="1"/>
</dbReference>
<dbReference type="Pfam" id="PF13966">
    <property type="entry name" value="zf-RVT"/>
    <property type="match status" value="1"/>
</dbReference>
<dbReference type="PANTHER" id="PTHR31286:SF99">
    <property type="entry name" value="DUF4283 DOMAIN-CONTAINING PROTEIN"/>
    <property type="match status" value="1"/>
</dbReference>
<dbReference type="Proteomes" id="UP000657918">
    <property type="component" value="Unassembled WGS sequence"/>
</dbReference>
<comment type="caution">
    <text evidence="5">The sequence shown here is derived from an EMBL/GenBank/DDBJ whole genome shotgun (WGS) entry which is preliminary data.</text>
</comment>
<dbReference type="SUPFAM" id="SSF56219">
    <property type="entry name" value="DNase I-like"/>
    <property type="match status" value="1"/>
</dbReference>
<keyword evidence="6" id="KW-1185">Reference proteome</keyword>
<gene>
    <name evidence="5" type="ORF">SADUNF_Sadunf10G0000100</name>
</gene>
<sequence length="1906" mass="218142">MAASMVGKLIACDELTIQYSRLEYVRIYIELDAAMPLVHQFQVISSLMDYPITMEVTYEWKPARCPVLVPHLAFADDIIIFSNGTKSSLKRITNFLAEYEQCSGQKVNSSKSGFILSARASLSRASVVSGALGFHRIRLPTKYLGMPLYKGPNKSFMWDDLISRIAARMEGWEAKVLSPGGRITILKSILTSMPLYLLHVIVPPKSVMCRIEGLLNKFLWSSKGQKRIHWECWEDLSCRGRASWHAETSGPSQCYEFEALVAVLYRGVSIHDSLIWKRLSKAGRACEDLIRWKVGCGKINFWHDIWVDDFALSRYNPPIGESHIPVSFYWRSNAWYLDQVRSKIPNDIIDSLYLNDVCNTGVDHPLWSLTAHGGFTMYSAWNRDFVPADTRIQGKGICMVSKCYGCNDIESLEHLFLFCPSVALVWKFFATMFSLERNDAKHMNMSFYSDRIRWKCQGKISQLFQAGLLKRRNWKGDMKMTSFFGCHYVLDQVYSPKMVRWIKPKEHCFKLNVDGSFQGNSAVAGGGGILRDWHDNVNFFFFLSLKAKSALHAEILSLYHGLNICKDRGIGRVWIEMDALSVINLVQNHCIGSWEGFLYGDGVCPSLSVLWRFGLAPLHFSIKPSSWAERVRVSDSNSRCTLEKISRQPPGTILHIPNDMQLADAEDWKRSMIGFFVSYKLPFYAVQSIANRIWKSHGLEKTMVLSNGFMVFRFSSVTQMEEVLARGPWMFGGKTILLQQWQPGFKFDRNKIKTIPVWARLQGLPFPLWNKQGLSMAASMVGRPLASDEATLHGTRVEYARVCIEIEADVPLVHHFQVASSLSEEPITVDVTYEWKPSRCETCKVFGHSCRPQAKEKRRDIEILEAEDQKSEVKGSENGSQTAYPIVVNKELNQQRTFHEEGPRVDTAKANNEKVKPTCEGLMVGNKSGDHASFTETIPNNKGNKAAVILRDDLQGGPTICAMNKMVSLSSENKGIGKVTACSWNVWGLNNTHKQQEVRNWINFQKLEIFGLLETRVSHNKIREVQESILPVNWAALNNVESNSNCRIFMGWNTRRVHVQFIHASDQWITCDIRNISSAHVTRITFVYGSNNYGDRISLWQYLGTESINNASIPWSILGDFNAVLRPSDRSGGSSTWQNHHNDFPNCIMGASLQQIPYSGIRFTWHNGQSGEGTIMRKLDWIFGNQSLLVQWPAIRAVFLPRQSSDHSAMVLHLDYNLPRVQAPFKFLNQWAAHDDFLAIVGCIWQQRITGNPFYQLTAKLSILKHKFRSKHAHCTSHISHRVYKAKEVWTKAQVQLDSDPQNMDYRMQERCYAKNFMKLSKEEEAFYKQRSRVQWLKLGDQNTKFFHRSLIHRSCRNNINSLRDDQGGICTNLKDMGDMAVNHFKNLLKRDGSRGDISVEGLYPKSIIKDSMDNFASISGLSVNYNKSSLFISGVNDRGKEEIVERLGIQVHSLPVKYLGIPLITSRLTKADCLPLLDRITSRIRLWTSSILSYAGRLQLIKSVLFSLQVYWTTMFSLPLAIIKRIEQILRNFLWKGSTMCKGDAKVAWHEVCIPLREGGLGIKKLGEWNKAATIKHIGTLLTNVDSIWAEWVNTNLLRNHSFWSVPIPANPSWTWRKLLQARDAVRGSFVRTIGNGKDSFLWLDYWLPDGKRACDFLSIRQLTATGLAWNARVSAIIEGNAWTFPQGSEGALAHLWNLITFQPHVHCRDSWVWIHNSSGQCTIHSAWEHIRTPHEPCESSWLIWHKWHVPRHSFVLWLATRGRLRTMDRLHTISENQQGCVLCNVHMENHNHLFFSCNYSAKVWDAISGRACIIWPRIEWILAWDLVVDRTRSENSASQKMVGIVIAASVYHLWQERNRRIYDHHYTGTERLIDAINFSIRGRLANLDRADELPESMLQMWDIH</sequence>
<evidence type="ECO:0000259" key="2">
    <source>
        <dbReference type="Pfam" id="PF13456"/>
    </source>
</evidence>
<dbReference type="InterPro" id="IPR012337">
    <property type="entry name" value="RNaseH-like_sf"/>
</dbReference>
<evidence type="ECO:0000313" key="5">
    <source>
        <dbReference type="EMBL" id="KAF9673207.1"/>
    </source>
</evidence>
<dbReference type="Gene3D" id="3.30.420.10">
    <property type="entry name" value="Ribonuclease H-like superfamily/Ribonuclease H"/>
    <property type="match status" value="1"/>
</dbReference>
<dbReference type="SUPFAM" id="SSF53098">
    <property type="entry name" value="Ribonuclease H-like"/>
    <property type="match status" value="1"/>
</dbReference>